<gene>
    <name evidence="1" type="ORF">FHR19_000585</name>
</gene>
<protein>
    <submittedName>
        <fullName evidence="1">SAM-dependent methyltransferase</fullName>
    </submittedName>
</protein>
<sequence>MTAAAISRTARHDPRWPAIGEALASLRHAKRRAVRIVDADCGAGALLIQALRHARALGFTAIEGRGIDTSPALIGRARAAAAKLHDPAIGIAFDVADPVEGLRDEVEAPAEILLCHDRAIVASLGAGERIIGDRP</sequence>
<comment type="caution">
    <text evidence="1">The sequence shown here is derived from an EMBL/GenBank/DDBJ whole genome shotgun (WGS) entry which is preliminary data.</text>
</comment>
<keyword evidence="1" id="KW-0489">Methyltransferase</keyword>
<dbReference type="GO" id="GO:0032259">
    <property type="term" value="P:methylation"/>
    <property type="evidence" value="ECO:0007669"/>
    <property type="project" value="UniProtKB-KW"/>
</dbReference>
<dbReference type="GO" id="GO:0008168">
    <property type="term" value="F:methyltransferase activity"/>
    <property type="evidence" value="ECO:0007669"/>
    <property type="project" value="UniProtKB-KW"/>
</dbReference>
<keyword evidence="2" id="KW-1185">Reference proteome</keyword>
<dbReference type="SUPFAM" id="SSF53335">
    <property type="entry name" value="S-adenosyl-L-methionine-dependent methyltransferases"/>
    <property type="match status" value="1"/>
</dbReference>
<dbReference type="Gene3D" id="3.40.50.150">
    <property type="entry name" value="Vaccinia Virus protein VP39"/>
    <property type="match status" value="1"/>
</dbReference>
<keyword evidence="1" id="KW-0808">Transferase</keyword>
<dbReference type="RefSeq" id="WP_184024084.1">
    <property type="nucleotide sequence ID" value="NZ_JACIJJ010000001.1"/>
</dbReference>
<name>A0A7W9EHT0_9SPHN</name>
<organism evidence="1 2">
    <name type="scientific">Sphingomonas yantingensis</name>
    <dbReference type="NCBI Taxonomy" id="1241761"/>
    <lineage>
        <taxon>Bacteria</taxon>
        <taxon>Pseudomonadati</taxon>
        <taxon>Pseudomonadota</taxon>
        <taxon>Alphaproteobacteria</taxon>
        <taxon>Sphingomonadales</taxon>
        <taxon>Sphingomonadaceae</taxon>
        <taxon>Sphingomonas</taxon>
    </lineage>
</organism>
<dbReference type="AlphaFoldDB" id="A0A7W9EHT0"/>
<dbReference type="EMBL" id="JACIJJ010000001">
    <property type="protein sequence ID" value="MBB5697260.1"/>
    <property type="molecule type" value="Genomic_DNA"/>
</dbReference>
<reference evidence="1 2" key="1">
    <citation type="submission" date="2020-08" db="EMBL/GenBank/DDBJ databases">
        <title>Genomic Encyclopedia of Type Strains, Phase IV (KMG-IV): sequencing the most valuable type-strain genomes for metagenomic binning, comparative biology and taxonomic classification.</title>
        <authorList>
            <person name="Goeker M."/>
        </authorList>
    </citation>
    <scope>NUCLEOTIDE SEQUENCE [LARGE SCALE GENOMIC DNA]</scope>
    <source>
        <strain evidence="1 2">DSM 27244</strain>
    </source>
</reference>
<evidence type="ECO:0000313" key="2">
    <source>
        <dbReference type="Proteomes" id="UP000557739"/>
    </source>
</evidence>
<evidence type="ECO:0000313" key="1">
    <source>
        <dbReference type="EMBL" id="MBB5697260.1"/>
    </source>
</evidence>
<proteinExistence type="predicted"/>
<accession>A0A7W9EHT0</accession>
<dbReference type="Proteomes" id="UP000557739">
    <property type="component" value="Unassembled WGS sequence"/>
</dbReference>
<dbReference type="InterPro" id="IPR029063">
    <property type="entry name" value="SAM-dependent_MTases_sf"/>
</dbReference>